<organism evidence="2 3">
    <name type="scientific">Granulicella aggregans</name>
    <dbReference type="NCBI Taxonomy" id="474949"/>
    <lineage>
        <taxon>Bacteria</taxon>
        <taxon>Pseudomonadati</taxon>
        <taxon>Acidobacteriota</taxon>
        <taxon>Terriglobia</taxon>
        <taxon>Terriglobales</taxon>
        <taxon>Acidobacteriaceae</taxon>
        <taxon>Granulicella</taxon>
    </lineage>
</organism>
<comment type="caution">
    <text evidence="2">The sequence shown here is derived from an EMBL/GenBank/DDBJ whole genome shotgun (WGS) entry which is preliminary data.</text>
</comment>
<dbReference type="RefSeq" id="WP_184215073.1">
    <property type="nucleotide sequence ID" value="NZ_JACHIP010000002.1"/>
</dbReference>
<feature type="transmembrane region" description="Helical" evidence="1">
    <location>
        <begin position="31"/>
        <end position="49"/>
    </location>
</feature>
<evidence type="ECO:0000313" key="3">
    <source>
        <dbReference type="Proteomes" id="UP000540989"/>
    </source>
</evidence>
<sequence length="275" mass="30872">MQQPWALWRLQAKRLTQIELRRNLFSWRATWIYFLAFIPTLIIFIHILFNEHDASSFNDDTQVLAGIIQLYYIRLGVFFGCLGIFSRLIRGEMIERSLHFYLLSPVRREVLLLSKFAAGSAAAVLLFVTATIVDFALMYLPFGAAGRDYVFNGPGLGQLEAYVLIIVLACLGYGAVFLLLSMVFKNPTPGALLFLGWEAINPVLPSILQRLSVASYLRHLMPVDVGAKGFIALLTVETEPVSGLAATLGLLLLITAVLLYSCYRIRTLEIRYTTE</sequence>
<protein>
    <submittedName>
        <fullName evidence="2">ABC-type transport system involved in multi-copper enzyme maturation permease subunit</fullName>
    </submittedName>
</protein>
<name>A0A7W7ZBH0_9BACT</name>
<keyword evidence="3" id="KW-1185">Reference proteome</keyword>
<accession>A0A7W7ZBH0</accession>
<keyword evidence="1" id="KW-0812">Transmembrane</keyword>
<proteinExistence type="predicted"/>
<keyword evidence="1" id="KW-0472">Membrane</keyword>
<gene>
    <name evidence="2" type="ORF">HDF16_001520</name>
</gene>
<keyword evidence="1" id="KW-1133">Transmembrane helix</keyword>
<dbReference type="EMBL" id="JACHIP010000002">
    <property type="protein sequence ID" value="MBB5056835.1"/>
    <property type="molecule type" value="Genomic_DNA"/>
</dbReference>
<feature type="transmembrane region" description="Helical" evidence="1">
    <location>
        <begin position="191"/>
        <end position="208"/>
    </location>
</feature>
<evidence type="ECO:0000256" key="1">
    <source>
        <dbReference type="SAM" id="Phobius"/>
    </source>
</evidence>
<reference evidence="2 3" key="1">
    <citation type="submission" date="2020-08" db="EMBL/GenBank/DDBJ databases">
        <title>Genomic Encyclopedia of Type Strains, Phase IV (KMG-V): Genome sequencing to study the core and pangenomes of soil and plant-associated prokaryotes.</title>
        <authorList>
            <person name="Whitman W."/>
        </authorList>
    </citation>
    <scope>NUCLEOTIDE SEQUENCE [LARGE SCALE GENOMIC DNA]</scope>
    <source>
        <strain evidence="2 3">M8UP14</strain>
    </source>
</reference>
<feature type="transmembrane region" description="Helical" evidence="1">
    <location>
        <begin position="161"/>
        <end position="184"/>
    </location>
</feature>
<evidence type="ECO:0000313" key="2">
    <source>
        <dbReference type="EMBL" id="MBB5056835.1"/>
    </source>
</evidence>
<dbReference type="AlphaFoldDB" id="A0A7W7ZBH0"/>
<feature type="transmembrane region" description="Helical" evidence="1">
    <location>
        <begin position="243"/>
        <end position="263"/>
    </location>
</feature>
<dbReference type="Proteomes" id="UP000540989">
    <property type="component" value="Unassembled WGS sequence"/>
</dbReference>
<feature type="transmembrane region" description="Helical" evidence="1">
    <location>
        <begin position="110"/>
        <end position="141"/>
    </location>
</feature>
<feature type="transmembrane region" description="Helical" evidence="1">
    <location>
        <begin position="69"/>
        <end position="89"/>
    </location>
</feature>